<evidence type="ECO:0000259" key="3">
    <source>
        <dbReference type="SMART" id="SM00822"/>
    </source>
</evidence>
<dbReference type="AlphaFoldDB" id="A0A3M6V5M5"/>
<protein>
    <recommendedName>
        <fullName evidence="3">Ketoreductase domain-containing protein</fullName>
    </recommendedName>
</protein>
<dbReference type="Pfam" id="PF00106">
    <property type="entry name" value="adh_short"/>
    <property type="match status" value="1"/>
</dbReference>
<evidence type="ECO:0000313" key="4">
    <source>
        <dbReference type="EMBL" id="RMX61179.1"/>
    </source>
</evidence>
<feature type="non-terminal residue" evidence="4">
    <location>
        <position position="1"/>
    </location>
</feature>
<dbReference type="GO" id="GO:0016491">
    <property type="term" value="F:oxidoreductase activity"/>
    <property type="evidence" value="ECO:0007669"/>
    <property type="project" value="UniProtKB-KW"/>
</dbReference>
<dbReference type="InterPro" id="IPR002347">
    <property type="entry name" value="SDR_fam"/>
</dbReference>
<reference evidence="4 5" key="1">
    <citation type="journal article" date="2018" name="Sci. Rep.">
        <title>Comparative analysis of the Pocillopora damicornis genome highlights role of immune system in coral evolution.</title>
        <authorList>
            <person name="Cunning R."/>
            <person name="Bay R.A."/>
            <person name="Gillette P."/>
            <person name="Baker A.C."/>
            <person name="Traylor-Knowles N."/>
        </authorList>
    </citation>
    <scope>NUCLEOTIDE SEQUENCE [LARGE SCALE GENOMIC DNA]</scope>
    <source>
        <strain evidence="4">RSMAS</strain>
        <tissue evidence="4">Whole animal</tissue>
    </source>
</reference>
<proteinExistence type="predicted"/>
<dbReference type="SMART" id="SM00822">
    <property type="entry name" value="PKS_KR"/>
    <property type="match status" value="1"/>
</dbReference>
<dbReference type="STRING" id="46731.A0A3M6V5M5"/>
<evidence type="ECO:0000313" key="5">
    <source>
        <dbReference type="Proteomes" id="UP000275408"/>
    </source>
</evidence>
<feature type="domain" description="Ketoreductase" evidence="3">
    <location>
        <begin position="45"/>
        <end position="249"/>
    </location>
</feature>
<dbReference type="PANTHER" id="PTHR43157:SF72">
    <property type="entry name" value="RETINOL DEHYDROGENASE 14"/>
    <property type="match status" value="1"/>
</dbReference>
<organism evidence="4 5">
    <name type="scientific">Pocillopora damicornis</name>
    <name type="common">Cauliflower coral</name>
    <name type="synonym">Millepora damicornis</name>
    <dbReference type="NCBI Taxonomy" id="46731"/>
    <lineage>
        <taxon>Eukaryota</taxon>
        <taxon>Metazoa</taxon>
        <taxon>Cnidaria</taxon>
        <taxon>Anthozoa</taxon>
        <taxon>Hexacorallia</taxon>
        <taxon>Scleractinia</taxon>
        <taxon>Astrocoeniina</taxon>
        <taxon>Pocilloporidae</taxon>
        <taxon>Pocillopora</taxon>
    </lineage>
</organism>
<keyword evidence="1" id="KW-0560">Oxidoreductase</keyword>
<dbReference type="EMBL" id="RCHS01000074">
    <property type="protein sequence ID" value="RMX61179.1"/>
    <property type="molecule type" value="Genomic_DNA"/>
</dbReference>
<dbReference type="SUPFAM" id="SSF51735">
    <property type="entry name" value="NAD(P)-binding Rossmann-fold domains"/>
    <property type="match status" value="1"/>
</dbReference>
<sequence length="331" mass="36719">RFYKMVNDTVIVISALTAGLAFVYYRLRCYFAGGVCTNTVSMKGKTVIITGANTGLGKETALELARREARVILACRSLEKGQKAADEIRAKVRDATVVVKSLDLSSLESVRTFASEILKEEVRLDVLINNAGVYMDPPVPKTQDGFEMHFGVNHLGHFLLTNLLLDLLEKSSPSRIVVVSSSLAKRASIDFDNIHGEKGHEKPGRGYRMKGPYAQSKLANMLFAHELNKRLPDGVTVNSLCPGLCWTELHRNSKLSLLKKLFLYPIATVVTKRPWEGAQTIVYCATEEKLKQVSGAIFADCDVKEFPPNTRDDGVARKLWELSENLTQKGE</sequence>
<dbReference type="Gene3D" id="3.40.50.720">
    <property type="entry name" value="NAD(P)-binding Rossmann-like Domain"/>
    <property type="match status" value="1"/>
</dbReference>
<dbReference type="InterPro" id="IPR036291">
    <property type="entry name" value="NAD(P)-bd_dom_sf"/>
</dbReference>
<evidence type="ECO:0000256" key="1">
    <source>
        <dbReference type="ARBA" id="ARBA00023002"/>
    </source>
</evidence>
<name>A0A3M6V5M5_POCDA</name>
<keyword evidence="2" id="KW-1133">Transmembrane helix</keyword>
<dbReference type="PRINTS" id="PR00081">
    <property type="entry name" value="GDHRDH"/>
</dbReference>
<feature type="transmembrane region" description="Helical" evidence="2">
    <location>
        <begin position="9"/>
        <end position="27"/>
    </location>
</feature>
<comment type="caution">
    <text evidence="4">The sequence shown here is derived from an EMBL/GenBank/DDBJ whole genome shotgun (WGS) entry which is preliminary data.</text>
</comment>
<keyword evidence="2" id="KW-0812">Transmembrane</keyword>
<accession>A0A3M6V5M5</accession>
<dbReference type="InterPro" id="IPR057326">
    <property type="entry name" value="KR_dom"/>
</dbReference>
<keyword evidence="5" id="KW-1185">Reference proteome</keyword>
<dbReference type="PANTHER" id="PTHR43157">
    <property type="entry name" value="PHOSPHATIDYLINOSITOL-GLYCAN BIOSYNTHESIS CLASS F PROTEIN-RELATED"/>
    <property type="match status" value="1"/>
</dbReference>
<dbReference type="OrthoDB" id="191139at2759"/>
<dbReference type="Proteomes" id="UP000275408">
    <property type="component" value="Unassembled WGS sequence"/>
</dbReference>
<evidence type="ECO:0000256" key="2">
    <source>
        <dbReference type="SAM" id="Phobius"/>
    </source>
</evidence>
<keyword evidence="2" id="KW-0472">Membrane</keyword>
<gene>
    <name evidence="4" type="ORF">pdam_00005664</name>
</gene>